<reference evidence="8" key="1">
    <citation type="submission" date="2020-04" db="EMBL/GenBank/DDBJ databases">
        <title>Description of Shewanella salipaludis sp. nov., isolated from a salt marsh.</title>
        <authorList>
            <person name="Park S."/>
            <person name="Yoon J.-H."/>
        </authorList>
    </citation>
    <scope>NUCLEOTIDE SEQUENCE</scope>
    <source>
        <strain evidence="8">SHSM-M6</strain>
    </source>
</reference>
<dbReference type="PANTHER" id="PTHR37467">
    <property type="entry name" value="EXPORTED CALCIUM-BINDING GLYCOPROTEIN-RELATED"/>
    <property type="match status" value="1"/>
</dbReference>
<sequence length="1686" mass="183188">MNLLVKYTSILFIATILAACGGGSDESEPQPSAQVKPDFDKDGIPDDIDTDDDNDGVLDVDDRFPFDAAESADTDNDGIGNNADTDDDNDGVLDVDDAFPLDESESLDTDNDGIGNNADTDDDNDGVLDVDDAFPLDATESADSDGDGVGDNADVLALNPLCYMASDAIGDRCYVEVIGGMTDVSLIAGKDATAFFYLKTTKQLLPYDVQGQHFGTPFSVGQADSEPSKITFHPEQDRFYLGYANGLVTTLTNQAGATEVIFTNVDSGISLIAAFDKFVLINSGYQSRIYAANGEYQENSSYLPDAREIAWNASNNRLYFLTFRYSPRDIYYATVNKTTGEVTEVVDSPYHGDYQIQPPLALSPNGQQVLLGSGDLYKASDLTLEKSIGVTASLFRWISDTQVVALKAQDGQILVRRIDVSSSQVLEQFTLEGELLGLTTLDEQSFIGYRSNGIAYVLPFVTNDDTDGDGVTNTEDAFPNDAAASLDSDFDGFPDAWLEGKTQADSTTGLTLDAYPMDSACYLEAHGTEGKCDIALRVPNFTPDKIVYDNAGIVYLLDRSNRRVYRWSSSSQSYLNPFVIGINDGFSSIAPTTMAVSNTHGRLYFGYASGAITQVDLQTQIRDTRFANVPASVGGLAEAGNFLLAQDSSGAWNTHYIFDISGTLRDTKEWNYYSTQYAWNEVNQRLYFYRDQTSPNNLHFEQIDQESGLITANGDTPYHGDYRFFGPIRMSPAGDKVLIGSGEVFDADSMQHLGSLNLSYTDAAWVSDVMVVMGVTSAQHTLTIHNRDSYQLEGTLSFNDTALALLPLGQDVAVLQKGPQGLSFVTRIIGDHDADGLPGWWESLYQLDDQEPSDASLDPDLDGLTNLQEFAVRTLPNDPDTDKDGLTDGEELTVNHTNPLAADSDQDGLNDGIEVNTYGTNPLATDSDGDGVTDSDEVILYSTNPLANDSDNDGMDDLWEISNATDANSDDSLLDPDADGLVNIDELTHHSNPHLADTDGDGLIDGDEVHIHLTNPIAKDTDGDFMDDGWELSFALDPLVSADAGEDLDSDTYTNLEEYFLDSLPNDAASIPQAQTWSTYQGNASHNGFVAERIDPNNLSERWNITSMRFGNSVTVADGKLFGTSYDANNSGASLLALDMNDGHLVWQKQYSSADSINSPAYFDGKVYFQTGGHSNSFLRAVDANNGDLLFKSSYGNQWSQYQAPTVTQDGVYFAGGTYGGAYRFNKDSGLEEWFHSLEQENGWTPAVSDGQVYFFKRNALIKADKATGETQVEIVTEYSDYRAYTPVLGFVDDAYVVRGNTLVAFDTLTNKVNWALPGGNYQQPAVGITILAVVNNGALNVLNSKTGELLWSWEPDSGLYIQSNVVITPNLIFVGDSSLTYAIDLQTHQAVWSHAATGSLSLSNEGALVIHNANGRISVINTGGDTDADGMFDWWELRFGLDPEDAADAALDSDADDLTNLEEYNAGTQPTKLDSDGDGLSDGDEVNIHLTSPISLDTDGDQLSDYDEVITYATNPLLIDTDNDGFSDGQEVYLYLTDPNDIDSVPAPIDSYQESFEAALLPVAWFNNAGNVADWFLDASNASDGSQSIRAGDIGDGQSSSLNFQGLFSDGILSFDAKVSAESCCDYLLVFVDGQQVAYVTSGDWRNVQLNLTNGEHTIEWRYRKDGSVSTGDDTAWIDKVQFVH</sequence>
<evidence type="ECO:0000256" key="6">
    <source>
        <dbReference type="SAM" id="SignalP"/>
    </source>
</evidence>
<dbReference type="InterPro" id="IPR053180">
    <property type="entry name" value="Ca-binding_acidic-repeat"/>
</dbReference>
<comment type="subcellular location">
    <subcellularLocation>
        <location evidence="1">Secreted</location>
    </subcellularLocation>
</comment>
<dbReference type="InterPro" id="IPR059100">
    <property type="entry name" value="TSP3_bac"/>
</dbReference>
<dbReference type="SUPFAM" id="SSF103647">
    <property type="entry name" value="TSP type-3 repeat"/>
    <property type="match status" value="4"/>
</dbReference>
<protein>
    <submittedName>
        <fullName evidence="8">PQQ-binding-like beta-propeller repeat protein</fullName>
    </submittedName>
</protein>
<name>A0A972FTJ7_9GAMM</name>
<accession>A0A972FTJ7</accession>
<evidence type="ECO:0000256" key="4">
    <source>
        <dbReference type="ARBA" id="ARBA00022837"/>
    </source>
</evidence>
<evidence type="ECO:0000256" key="1">
    <source>
        <dbReference type="ARBA" id="ARBA00004613"/>
    </source>
</evidence>
<feature type="region of interest" description="Disordered" evidence="5">
    <location>
        <begin position="22"/>
        <end position="127"/>
    </location>
</feature>
<evidence type="ECO:0000256" key="2">
    <source>
        <dbReference type="ARBA" id="ARBA00022525"/>
    </source>
</evidence>
<keyword evidence="9" id="KW-1185">Reference proteome</keyword>
<feature type="signal peptide" evidence="6">
    <location>
        <begin position="1"/>
        <end position="18"/>
    </location>
</feature>
<keyword evidence="4" id="KW-0106">Calcium</keyword>
<dbReference type="EMBL" id="JAAXYH010000006">
    <property type="protein sequence ID" value="NMH65501.1"/>
    <property type="molecule type" value="Genomic_DNA"/>
</dbReference>
<dbReference type="InterPro" id="IPR011047">
    <property type="entry name" value="Quinoprotein_ADH-like_sf"/>
</dbReference>
<feature type="region of interest" description="Disordered" evidence="5">
    <location>
        <begin position="898"/>
        <end position="935"/>
    </location>
</feature>
<dbReference type="PROSITE" id="PS51257">
    <property type="entry name" value="PROKAR_LIPOPROTEIN"/>
    <property type="match status" value="1"/>
</dbReference>
<keyword evidence="3 6" id="KW-0732">Signal</keyword>
<dbReference type="GO" id="GO:0005509">
    <property type="term" value="F:calcium ion binding"/>
    <property type="evidence" value="ECO:0007669"/>
    <property type="project" value="InterPro"/>
</dbReference>
<dbReference type="Gene3D" id="2.130.10.10">
    <property type="entry name" value="YVTN repeat-like/Quinoprotein amine dehydrogenase"/>
    <property type="match status" value="1"/>
</dbReference>
<dbReference type="PANTHER" id="PTHR37467:SF1">
    <property type="entry name" value="EXPORTED CALCIUM-BINDING GLYCOPROTEIN"/>
    <property type="match status" value="1"/>
</dbReference>
<evidence type="ECO:0000313" key="9">
    <source>
        <dbReference type="Proteomes" id="UP000737113"/>
    </source>
</evidence>
<dbReference type="SUPFAM" id="SSF50998">
    <property type="entry name" value="Quinoprotein alcohol dehydrogenase-like"/>
    <property type="match status" value="2"/>
</dbReference>
<evidence type="ECO:0000313" key="8">
    <source>
        <dbReference type="EMBL" id="NMH65501.1"/>
    </source>
</evidence>
<dbReference type="Pfam" id="PF13360">
    <property type="entry name" value="PQQ_2"/>
    <property type="match status" value="2"/>
</dbReference>
<feature type="compositionally biased region" description="Acidic residues" evidence="5">
    <location>
        <begin position="84"/>
        <end position="111"/>
    </location>
</feature>
<keyword evidence="2" id="KW-0964">Secreted</keyword>
<feature type="compositionally biased region" description="Acidic residues" evidence="5">
    <location>
        <begin position="45"/>
        <end position="59"/>
    </location>
</feature>
<feature type="domain" description="Pyrrolo-quinoline quinone repeat" evidence="7">
    <location>
        <begin position="1295"/>
        <end position="1412"/>
    </location>
</feature>
<evidence type="ECO:0000256" key="5">
    <source>
        <dbReference type="SAM" id="MobiDB-lite"/>
    </source>
</evidence>
<dbReference type="Pfam" id="PF18884">
    <property type="entry name" value="TSP3_bac"/>
    <property type="match status" value="7"/>
</dbReference>
<dbReference type="PROSITE" id="PS00018">
    <property type="entry name" value="EF_HAND_1"/>
    <property type="match status" value="1"/>
</dbReference>
<feature type="domain" description="Pyrrolo-quinoline quinone repeat" evidence="7">
    <location>
        <begin position="1092"/>
        <end position="1202"/>
    </location>
</feature>
<dbReference type="Proteomes" id="UP000737113">
    <property type="component" value="Unassembled WGS sequence"/>
</dbReference>
<feature type="chain" id="PRO_5037409547" evidence="6">
    <location>
        <begin position="19"/>
        <end position="1686"/>
    </location>
</feature>
<dbReference type="InterPro" id="IPR015943">
    <property type="entry name" value="WD40/YVTN_repeat-like_dom_sf"/>
</dbReference>
<dbReference type="SUPFAM" id="SSF63829">
    <property type="entry name" value="Calcium-dependent phosphotriesterase"/>
    <property type="match status" value="1"/>
</dbReference>
<gene>
    <name evidence="8" type="ORF">HC757_09990</name>
</gene>
<comment type="caution">
    <text evidence="8">The sequence shown here is derived from an EMBL/GenBank/DDBJ whole genome shotgun (WGS) entry which is preliminary data.</text>
</comment>
<dbReference type="InterPro" id="IPR002372">
    <property type="entry name" value="PQQ_rpt_dom"/>
</dbReference>
<evidence type="ECO:0000259" key="7">
    <source>
        <dbReference type="Pfam" id="PF13360"/>
    </source>
</evidence>
<dbReference type="InterPro" id="IPR028974">
    <property type="entry name" value="TSP_type-3_rpt"/>
</dbReference>
<proteinExistence type="predicted"/>
<dbReference type="SMART" id="SM00564">
    <property type="entry name" value="PQQ"/>
    <property type="match status" value="4"/>
</dbReference>
<dbReference type="Gene3D" id="2.40.10.480">
    <property type="match status" value="1"/>
</dbReference>
<evidence type="ECO:0000256" key="3">
    <source>
        <dbReference type="ARBA" id="ARBA00022729"/>
    </source>
</evidence>
<dbReference type="InterPro" id="IPR018391">
    <property type="entry name" value="PQQ_b-propeller_rpt"/>
</dbReference>
<dbReference type="RefSeq" id="WP_169564204.1">
    <property type="nucleotide sequence ID" value="NZ_JAAXYH010000006.1"/>
</dbReference>
<dbReference type="InterPro" id="IPR018247">
    <property type="entry name" value="EF_Hand_1_Ca_BS"/>
</dbReference>
<organism evidence="8 9">
    <name type="scientific">Shewanella salipaludis</name>
    <dbReference type="NCBI Taxonomy" id="2723052"/>
    <lineage>
        <taxon>Bacteria</taxon>
        <taxon>Pseudomonadati</taxon>
        <taxon>Pseudomonadota</taxon>
        <taxon>Gammaproteobacteria</taxon>
        <taxon>Alteromonadales</taxon>
        <taxon>Shewanellaceae</taxon>
        <taxon>Shewanella</taxon>
    </lineage>
</organism>
<dbReference type="Gene3D" id="4.10.1080.10">
    <property type="entry name" value="TSP type-3 repeat"/>
    <property type="match status" value="2"/>
</dbReference>